<proteinExistence type="predicted"/>
<dbReference type="RefSeq" id="WP_106775066.1">
    <property type="nucleotide sequence ID" value="NZ_PXYK01000034.1"/>
</dbReference>
<sequence>MATTRPIATAPADGTKVRIVWTDADGQENESIGQYRSLERMRQTGGDWDEGDAGWWVFVDGSTQKKVSPHSWISGEDED</sequence>
<name>A0A2P7RSI7_9HYPH</name>
<evidence type="ECO:0000313" key="2">
    <source>
        <dbReference type="Proteomes" id="UP000241229"/>
    </source>
</evidence>
<accession>A0A2P7RSI7</accession>
<protein>
    <submittedName>
        <fullName evidence="1">Uncharacterized protein</fullName>
    </submittedName>
</protein>
<gene>
    <name evidence="1" type="ORF">C7I84_25665</name>
</gene>
<dbReference type="EMBL" id="PXYK01000034">
    <property type="protein sequence ID" value="PSJ53170.1"/>
    <property type="molecule type" value="Genomic_DNA"/>
</dbReference>
<organism evidence="1 2">
    <name type="scientific">Kumtagia ephedrae</name>
    <dbReference type="NCBI Taxonomy" id="2116701"/>
    <lineage>
        <taxon>Bacteria</taxon>
        <taxon>Pseudomonadati</taxon>
        <taxon>Pseudomonadota</taxon>
        <taxon>Alphaproteobacteria</taxon>
        <taxon>Hyphomicrobiales</taxon>
        <taxon>Phyllobacteriaceae</taxon>
        <taxon>Kumtagia</taxon>
    </lineage>
</organism>
<evidence type="ECO:0000313" key="1">
    <source>
        <dbReference type="EMBL" id="PSJ53170.1"/>
    </source>
</evidence>
<dbReference type="AlphaFoldDB" id="A0A2P7RSI7"/>
<dbReference type="Proteomes" id="UP000241229">
    <property type="component" value="Unassembled WGS sequence"/>
</dbReference>
<comment type="caution">
    <text evidence="1">The sequence shown here is derived from an EMBL/GenBank/DDBJ whole genome shotgun (WGS) entry which is preliminary data.</text>
</comment>
<keyword evidence="2" id="KW-1185">Reference proteome</keyword>
<reference evidence="1 2" key="1">
    <citation type="submission" date="2018-03" db="EMBL/GenBank/DDBJ databases">
        <title>The draft genome of Mesorhizobium sp. 6GN-30.</title>
        <authorList>
            <person name="Liu L."/>
            <person name="Li L."/>
            <person name="Wang T."/>
            <person name="Zhang X."/>
            <person name="Liang L."/>
        </authorList>
    </citation>
    <scope>NUCLEOTIDE SEQUENCE [LARGE SCALE GENOMIC DNA]</scope>
    <source>
        <strain evidence="1 2">6GN30</strain>
    </source>
</reference>
<dbReference type="OrthoDB" id="8451580at2"/>